<reference evidence="3 4" key="1">
    <citation type="submission" date="2022-04" db="UniProtKB">
        <authorList>
            <consortium name="RefSeq"/>
        </authorList>
    </citation>
    <scope>IDENTIFICATION</scope>
    <source>
        <strain evidence="3 4">J_2021</strain>
        <tissue evidence="3 4">Erythrocytes</tissue>
    </source>
</reference>
<evidence type="ECO:0000313" key="4">
    <source>
        <dbReference type="RefSeq" id="XP_018090173.1"/>
    </source>
</evidence>
<dbReference type="KEGG" id="xla:108700750"/>
<evidence type="ECO:0000313" key="3">
    <source>
        <dbReference type="RefSeq" id="XP_018090172.1"/>
    </source>
</evidence>
<evidence type="ECO:0000313" key="5">
    <source>
        <dbReference type="Xenbase" id="XB-GENE-17345978"/>
    </source>
</evidence>
<keyword evidence="3 4" id="KW-0472">Membrane</keyword>
<evidence type="ECO:0000313" key="2">
    <source>
        <dbReference type="Proteomes" id="UP000186698"/>
    </source>
</evidence>
<dbReference type="Bgee" id="108700750">
    <property type="expression patterns" value="Expressed in internal ear and 13 other cell types or tissues"/>
</dbReference>
<feature type="domain" description="C17orf113 probable zinc finger" evidence="1">
    <location>
        <begin position="50"/>
        <end position="113"/>
    </location>
</feature>
<dbReference type="Xenbase" id="XB-GENE-17345978">
    <property type="gene designation" value="znf385c.L"/>
</dbReference>
<dbReference type="InterPro" id="IPR057456">
    <property type="entry name" value="Znf_C17orf113"/>
</dbReference>
<proteinExistence type="predicted"/>
<dbReference type="PANTHER" id="PTHR46880:SF6">
    <property type="entry name" value="U1-TYPE DOMAIN-CONTAINING PROTEIN"/>
    <property type="match status" value="1"/>
</dbReference>
<dbReference type="Pfam" id="PF25431">
    <property type="entry name" value="zf-C17orf113"/>
    <property type="match status" value="1"/>
</dbReference>
<dbReference type="CTD" id="108700750"/>
<evidence type="ECO:0000259" key="1">
    <source>
        <dbReference type="Pfam" id="PF25431"/>
    </source>
</evidence>
<keyword evidence="2" id="KW-1185">Reference proteome</keyword>
<dbReference type="GeneID" id="108700750"/>
<dbReference type="OrthoDB" id="6159421at2759"/>
<dbReference type="RefSeq" id="XP_018090173.1">
    <property type="nucleotide sequence ID" value="XM_018234684.2"/>
</dbReference>
<sequence>MESLSPPIMFDFSTGSGGTIVTPGKKPAGETSNSNKKCKRYFNEHWKEEFTWLEFDYERKLMFCIECRQALVKNKHGKAENAFTVGTDNFQRHALLRHVTSGAHRQALAVNSEQLAMELQFHQEMKSVIKAEMDPSKIAILTSVYSMAKEGIFSGKLASLLELQKFNLCEALLSSEQNEYYHPSSVREMQAAIVKVLHHEDRQRLKESPFIGLVIDETVDIVEHRNLVIFTTSVSPCDGQLHITFLGRVELRSGEANCVKDKVLEVLNDFEVPLKKVAWLSSDGSSLMIDRVSGIGEKLRSICPLLTELHCVFHRKALLPAENFLSIEYASKYESIMDAVYRLYGKKNGENHTFQELQNVLQFCSIDLNTADTVHWTSILPAVETIDSSWPTLVLLLESESTTSPIANGLCTELKKFWFVAFTKVLLDILPIFQKLNQFFQIEELDMSMVKPIVSASQATLLAQKSTSGQNFQEFLNELNEHPGEDNESRFYYKGVELADCSKSKLKSFELLKEACLENVCRSLQDRFPGNVLKVVSSFSVVFNPKCYPSSLDDIGTYGEEELRHLLQSFSHMLVAERASNDFALFKRIVFSLSHLTFRDICVKLIHTSSEMHELFPDFTVLAAIALVLPLGSALYEKIKRAEDLWKQSHRQGRVDGGLSDILKISLDGPALNEFDFARAIDFFEDMRPTEPFAAEEKWDMVHLKK</sequence>
<dbReference type="STRING" id="8355.A0A1L8ERQ8"/>
<dbReference type="AGR" id="Xenbase:XB-GENE-17345978"/>
<protein>
    <submittedName>
        <fullName evidence="3 4">Transmembrane protein C17orf113</fullName>
    </submittedName>
</protein>
<accession>A0A1L8ERQ8</accession>
<gene>
    <name evidence="3 4 5" type="primary">znf385c.L</name>
</gene>
<dbReference type="RefSeq" id="XP_018090172.1">
    <property type="nucleotide sequence ID" value="XM_018234683.2"/>
</dbReference>
<keyword evidence="3 4" id="KW-0812">Transmembrane</keyword>
<dbReference type="AlphaFoldDB" id="A0A1L8ERQ8"/>
<dbReference type="OMA" id="HWKEEFP"/>
<dbReference type="InterPro" id="IPR012337">
    <property type="entry name" value="RNaseH-like_sf"/>
</dbReference>
<dbReference type="PANTHER" id="PTHR46880">
    <property type="entry name" value="RAS-ASSOCIATING DOMAIN-CONTAINING PROTEIN"/>
    <property type="match status" value="1"/>
</dbReference>
<name>A0A1L8ERQ8_XENLA</name>
<dbReference type="PaxDb" id="8355-A0A1L8ERQ8"/>
<dbReference type="SUPFAM" id="SSF53098">
    <property type="entry name" value="Ribonuclease H-like"/>
    <property type="match status" value="1"/>
</dbReference>
<dbReference type="Proteomes" id="UP000186698">
    <property type="component" value="Chromosome 9_10L"/>
</dbReference>
<organism evidence="3">
    <name type="scientific">Xenopus laevis</name>
    <name type="common">African clawed frog</name>
    <dbReference type="NCBI Taxonomy" id="8355"/>
    <lineage>
        <taxon>Eukaryota</taxon>
        <taxon>Metazoa</taxon>
        <taxon>Chordata</taxon>
        <taxon>Craniata</taxon>
        <taxon>Vertebrata</taxon>
        <taxon>Euteleostomi</taxon>
        <taxon>Amphibia</taxon>
        <taxon>Batrachia</taxon>
        <taxon>Anura</taxon>
        <taxon>Pipoidea</taxon>
        <taxon>Pipidae</taxon>
        <taxon>Xenopodinae</taxon>
        <taxon>Xenopus</taxon>
        <taxon>Xenopus</taxon>
    </lineage>
</organism>